<dbReference type="InterPro" id="IPR012394">
    <property type="entry name" value="Aldehyde_DH_NAD(P)"/>
</dbReference>
<dbReference type="Ensembl" id="ENSSMRT00000015746.1">
    <property type="protein sequence ID" value="ENSSMRP00000013523.1"/>
    <property type="gene ID" value="ENSSMRG00000010488.1"/>
</dbReference>
<dbReference type="InterPro" id="IPR016161">
    <property type="entry name" value="Ald_DH/histidinol_DH"/>
</dbReference>
<feature type="domain" description="Aldehyde dehydrogenase" evidence="3">
    <location>
        <begin position="21"/>
        <end position="154"/>
    </location>
</feature>
<dbReference type="InterPro" id="IPR015590">
    <property type="entry name" value="Aldehyde_DH_dom"/>
</dbReference>
<evidence type="ECO:0000313" key="5">
    <source>
        <dbReference type="Proteomes" id="UP000694421"/>
    </source>
</evidence>
<dbReference type="GeneTree" id="ENSGT00940000155904"/>
<reference evidence="4" key="2">
    <citation type="submission" date="2025-09" db="UniProtKB">
        <authorList>
            <consortium name="Ensembl"/>
        </authorList>
    </citation>
    <scope>IDENTIFICATION</scope>
</reference>
<dbReference type="GO" id="GO:0005737">
    <property type="term" value="C:cytoplasm"/>
    <property type="evidence" value="ECO:0007669"/>
    <property type="project" value="TreeGrafter"/>
</dbReference>
<dbReference type="InterPro" id="IPR016163">
    <property type="entry name" value="Ald_DH_C"/>
</dbReference>
<dbReference type="GO" id="GO:0006081">
    <property type="term" value="P:aldehyde metabolic process"/>
    <property type="evidence" value="ECO:0007669"/>
    <property type="project" value="InterPro"/>
</dbReference>
<dbReference type="AlphaFoldDB" id="A0A8D0BVL2"/>
<name>A0A8D0BVL2_SALMN</name>
<evidence type="ECO:0000313" key="4">
    <source>
        <dbReference type="Ensembl" id="ENSSMRP00000013523.1"/>
    </source>
</evidence>
<evidence type="ECO:0000256" key="2">
    <source>
        <dbReference type="ARBA" id="ARBA00023002"/>
    </source>
</evidence>
<keyword evidence="5" id="KW-1185">Reference proteome</keyword>
<dbReference type="PANTHER" id="PTHR43570:SF2">
    <property type="entry name" value="ALDEHYDE DEHYDROGENASE FAMILY 3 MEMBER B1"/>
    <property type="match status" value="1"/>
</dbReference>
<dbReference type="Proteomes" id="UP000694421">
    <property type="component" value="Unplaced"/>
</dbReference>
<organism evidence="4 5">
    <name type="scientific">Salvator merianae</name>
    <name type="common">Argentine black and white tegu</name>
    <name type="synonym">Tupinambis merianae</name>
    <dbReference type="NCBI Taxonomy" id="96440"/>
    <lineage>
        <taxon>Eukaryota</taxon>
        <taxon>Metazoa</taxon>
        <taxon>Chordata</taxon>
        <taxon>Craniata</taxon>
        <taxon>Vertebrata</taxon>
        <taxon>Euteleostomi</taxon>
        <taxon>Lepidosauria</taxon>
        <taxon>Squamata</taxon>
        <taxon>Bifurcata</taxon>
        <taxon>Unidentata</taxon>
        <taxon>Episquamata</taxon>
        <taxon>Laterata</taxon>
        <taxon>Teiioidea</taxon>
        <taxon>Teiidae</taxon>
        <taxon>Salvator</taxon>
    </lineage>
</organism>
<evidence type="ECO:0000259" key="3">
    <source>
        <dbReference type="Pfam" id="PF00171"/>
    </source>
</evidence>
<feature type="domain" description="Aldehyde dehydrogenase" evidence="3">
    <location>
        <begin position="165"/>
        <end position="307"/>
    </location>
</feature>
<dbReference type="Pfam" id="PF00171">
    <property type="entry name" value="Aldedh"/>
    <property type="match status" value="2"/>
</dbReference>
<accession>A0A8D0BVL2</accession>
<proteinExistence type="inferred from homology"/>
<dbReference type="GO" id="GO:0004029">
    <property type="term" value="F:aldehyde dehydrogenase (NAD+) activity"/>
    <property type="evidence" value="ECO:0007669"/>
    <property type="project" value="TreeGrafter"/>
</dbReference>
<keyword evidence="2" id="KW-0560">Oxidoreductase</keyword>
<dbReference type="Gene3D" id="3.40.309.10">
    <property type="entry name" value="Aldehyde Dehydrogenase, Chain A, domain 2"/>
    <property type="match status" value="1"/>
</dbReference>
<reference evidence="4" key="1">
    <citation type="submission" date="2025-08" db="UniProtKB">
        <authorList>
            <consortium name="Ensembl"/>
        </authorList>
    </citation>
    <scope>IDENTIFICATION</scope>
</reference>
<dbReference type="Gene3D" id="3.40.605.10">
    <property type="entry name" value="Aldehyde Dehydrogenase, Chain A, domain 1"/>
    <property type="match status" value="2"/>
</dbReference>
<dbReference type="SUPFAM" id="SSF53720">
    <property type="entry name" value="ALDH-like"/>
    <property type="match status" value="1"/>
</dbReference>
<sequence>MNPYTGLVDSLRDVWLSGKTRPIEYRKVQLEALSCFIDERKADILRALHEDLRKPTFEAEICDLSYIKNEVNNTLNNLSWWMKDEYVSKSLAFKLDSAFIRKVPFGVVLIIGTCNFPIHLVLVPLVGAIAAGNCAIIKPSELSSHTERLLAEALPCYLDPDSPDFARLINEKHFRRLQALLDCGRVVVGGQTDESDFYIAPTVLADVKEWESIMEEEIFGPILPIITVEDMDAAIKFINRRERPLAVYAFSCDYKVVTRVLDCTSSGGFCGNDTLMHTILISLPFGGIGYSGMGKYHGKFSFDTFTHERGCLCRSMFMEKINRIRYPPYNNGKLGLILSFSSIKRKGLCTLL</sequence>
<dbReference type="InterPro" id="IPR016162">
    <property type="entry name" value="Ald_DH_N"/>
</dbReference>
<protein>
    <recommendedName>
        <fullName evidence="3">Aldehyde dehydrogenase domain-containing protein</fullName>
    </recommendedName>
</protein>
<dbReference type="PANTHER" id="PTHR43570">
    <property type="entry name" value="ALDEHYDE DEHYDROGENASE"/>
    <property type="match status" value="1"/>
</dbReference>
<comment type="similarity">
    <text evidence="1">Belongs to the aldehyde dehydrogenase family.</text>
</comment>
<evidence type="ECO:0000256" key="1">
    <source>
        <dbReference type="ARBA" id="ARBA00009986"/>
    </source>
</evidence>
<dbReference type="GO" id="GO:0004028">
    <property type="term" value="F:3-chloroallyl aldehyde dehydrogenase activity"/>
    <property type="evidence" value="ECO:0007669"/>
    <property type="project" value="TreeGrafter"/>
</dbReference>